<name>A0A0J6YCX4_COCIT</name>
<reference evidence="2" key="1">
    <citation type="journal article" date="2010" name="Genome Res.">
        <title>Population genomic sequencing of Coccidioides fungi reveals recent hybridization and transposon control.</title>
        <authorList>
            <person name="Neafsey D.E."/>
            <person name="Barker B.M."/>
            <person name="Sharpton T.J."/>
            <person name="Stajich J.E."/>
            <person name="Park D.J."/>
            <person name="Whiston E."/>
            <person name="Hung C.-Y."/>
            <person name="McMahan C."/>
            <person name="White J."/>
            <person name="Sykes S."/>
            <person name="Heiman D."/>
            <person name="Young S."/>
            <person name="Zeng Q."/>
            <person name="Abouelleil A."/>
            <person name="Aftuck L."/>
            <person name="Bessette D."/>
            <person name="Brown A."/>
            <person name="FitzGerald M."/>
            <person name="Lui A."/>
            <person name="Macdonald J.P."/>
            <person name="Priest M."/>
            <person name="Orbach M.J."/>
            <person name="Galgiani J.N."/>
            <person name="Kirkland T.N."/>
            <person name="Cole G.T."/>
            <person name="Birren B.W."/>
            <person name="Henn M.R."/>
            <person name="Taylor J.W."/>
            <person name="Rounsley S.D."/>
        </authorList>
    </citation>
    <scope>NUCLEOTIDE SEQUENCE [LARGE SCALE GENOMIC DNA]</scope>
    <source>
        <strain evidence="2">RMSCC 2394</strain>
    </source>
</reference>
<organism evidence="1 2">
    <name type="scientific">Coccidioides immitis RMSCC 2394</name>
    <dbReference type="NCBI Taxonomy" id="404692"/>
    <lineage>
        <taxon>Eukaryota</taxon>
        <taxon>Fungi</taxon>
        <taxon>Dikarya</taxon>
        <taxon>Ascomycota</taxon>
        <taxon>Pezizomycotina</taxon>
        <taxon>Eurotiomycetes</taxon>
        <taxon>Eurotiomycetidae</taxon>
        <taxon>Onygenales</taxon>
        <taxon>Onygenaceae</taxon>
        <taxon>Coccidioides</taxon>
    </lineage>
</organism>
<dbReference type="Proteomes" id="UP000054565">
    <property type="component" value="Unassembled WGS sequence"/>
</dbReference>
<protein>
    <submittedName>
        <fullName evidence="1">Uncharacterized protein</fullName>
    </submittedName>
</protein>
<sequence>MPENTWYEIGRHGDTHVYLTRCCGSDSLLPLRLQQQRRGDIQCWKSRGSVGKTVPPESCISEKAQRKTLTISQRSTKPFNKLVRQSSSREQGIPEPNLSAKIRTYSHNALECENNRFISSNHRGHCDPSCFSAIAQMADRKAKDIDSTIHLSNLLNMAVPRNRSQEAESASHERTLCLFSAWTPKWLAWRSVQNLAVTAKFSTALIKNK</sequence>
<dbReference type="EMBL" id="DS028095">
    <property type="protein sequence ID" value="KMP04738.1"/>
    <property type="molecule type" value="Genomic_DNA"/>
</dbReference>
<gene>
    <name evidence="1" type="ORF">CIRG_04419</name>
</gene>
<evidence type="ECO:0000313" key="1">
    <source>
        <dbReference type="EMBL" id="KMP04738.1"/>
    </source>
</evidence>
<dbReference type="AlphaFoldDB" id="A0A0J6YCX4"/>
<accession>A0A0J6YCX4</accession>
<proteinExistence type="predicted"/>
<evidence type="ECO:0000313" key="2">
    <source>
        <dbReference type="Proteomes" id="UP000054565"/>
    </source>
</evidence>